<feature type="domain" description="HTH cro/C1-type" evidence="2">
    <location>
        <begin position="46"/>
        <end position="89"/>
    </location>
</feature>
<evidence type="ECO:0000256" key="1">
    <source>
        <dbReference type="SAM" id="MobiDB-lite"/>
    </source>
</evidence>
<evidence type="ECO:0000259" key="2">
    <source>
        <dbReference type="PROSITE" id="PS50943"/>
    </source>
</evidence>
<dbReference type="GO" id="GO:0003677">
    <property type="term" value="F:DNA binding"/>
    <property type="evidence" value="ECO:0007669"/>
    <property type="project" value="InterPro"/>
</dbReference>
<organism evidence="3 4">
    <name type="scientific">Rhodopirellula bahusiensis</name>
    <dbReference type="NCBI Taxonomy" id="2014065"/>
    <lineage>
        <taxon>Bacteria</taxon>
        <taxon>Pseudomonadati</taxon>
        <taxon>Planctomycetota</taxon>
        <taxon>Planctomycetia</taxon>
        <taxon>Pirellulales</taxon>
        <taxon>Pirellulaceae</taxon>
        <taxon>Rhodopirellula</taxon>
    </lineage>
</organism>
<gene>
    <name evidence="3" type="ORF">CEE69_12295</name>
</gene>
<comment type="caution">
    <text evidence="3">The sequence shown here is derived from an EMBL/GenBank/DDBJ whole genome shotgun (WGS) entry which is preliminary data.</text>
</comment>
<dbReference type="Proteomes" id="UP000225740">
    <property type="component" value="Unassembled WGS sequence"/>
</dbReference>
<evidence type="ECO:0000313" key="4">
    <source>
        <dbReference type="Proteomes" id="UP000225740"/>
    </source>
</evidence>
<dbReference type="RefSeq" id="WP_099260948.1">
    <property type="nucleotide sequence ID" value="NZ_NIZW01000008.1"/>
</dbReference>
<protein>
    <recommendedName>
        <fullName evidence="2">HTH cro/C1-type domain-containing protein</fullName>
    </recommendedName>
</protein>
<reference evidence="3 4" key="1">
    <citation type="submission" date="2017-06" db="EMBL/GenBank/DDBJ databases">
        <title>Description of Rhodopirellula bahusiensis sp. nov.</title>
        <authorList>
            <person name="Kizina J."/>
            <person name="Harder J."/>
        </authorList>
    </citation>
    <scope>NUCLEOTIDE SEQUENCE [LARGE SCALE GENOMIC DNA]</scope>
    <source>
        <strain evidence="3 4">SWK21</strain>
    </source>
</reference>
<dbReference type="Gene3D" id="1.10.260.40">
    <property type="entry name" value="lambda repressor-like DNA-binding domains"/>
    <property type="match status" value="1"/>
</dbReference>
<name>A0A2G1W812_9BACT</name>
<dbReference type="PROSITE" id="PS50943">
    <property type="entry name" value="HTH_CROC1"/>
    <property type="match status" value="1"/>
</dbReference>
<proteinExistence type="predicted"/>
<dbReference type="OrthoDB" id="292018at2"/>
<sequence length="96" mass="10020">MAKKKSATTAKPTKPTSGKRIDRAAYGIDLPAVLETIRPRLAGTHAEIADRAGMSKGNVSNVLSGAKEPSLGHLAALARAAGGRIDVTFIPEKSKR</sequence>
<feature type="compositionally biased region" description="Low complexity" evidence="1">
    <location>
        <begin position="7"/>
        <end position="16"/>
    </location>
</feature>
<evidence type="ECO:0000313" key="3">
    <source>
        <dbReference type="EMBL" id="PHQ35184.1"/>
    </source>
</evidence>
<dbReference type="GeneID" id="90608911"/>
<accession>A0A2G1W812</accession>
<dbReference type="InterPro" id="IPR010982">
    <property type="entry name" value="Lambda_DNA-bd_dom_sf"/>
</dbReference>
<keyword evidence="4" id="KW-1185">Reference proteome</keyword>
<dbReference type="EMBL" id="NIZW01000008">
    <property type="protein sequence ID" value="PHQ35184.1"/>
    <property type="molecule type" value="Genomic_DNA"/>
</dbReference>
<dbReference type="Pfam" id="PF01381">
    <property type="entry name" value="HTH_3"/>
    <property type="match status" value="1"/>
</dbReference>
<dbReference type="InterPro" id="IPR001387">
    <property type="entry name" value="Cro/C1-type_HTH"/>
</dbReference>
<dbReference type="SUPFAM" id="SSF47413">
    <property type="entry name" value="lambda repressor-like DNA-binding domains"/>
    <property type="match status" value="1"/>
</dbReference>
<feature type="region of interest" description="Disordered" evidence="1">
    <location>
        <begin position="1"/>
        <end position="22"/>
    </location>
</feature>
<dbReference type="AlphaFoldDB" id="A0A2G1W812"/>